<evidence type="ECO:0000313" key="2">
    <source>
        <dbReference type="Proteomes" id="UP000019484"/>
    </source>
</evidence>
<comment type="caution">
    <text evidence="1">The sequence shown here is derived from an EMBL/GenBank/DDBJ whole genome shotgun (WGS) entry which is preliminary data.</text>
</comment>
<dbReference type="HOGENOM" id="CLU_018731_0_0_1"/>
<dbReference type="EMBL" id="AMWN01000006">
    <property type="protein sequence ID" value="EXJ83889.1"/>
    <property type="molecule type" value="Genomic_DNA"/>
</dbReference>
<dbReference type="RefSeq" id="XP_007726575.1">
    <property type="nucleotide sequence ID" value="XM_007728385.1"/>
</dbReference>
<keyword evidence="2" id="KW-1185">Reference proteome</keyword>
<organism evidence="1 2">
    <name type="scientific">Capronia coronata CBS 617.96</name>
    <dbReference type="NCBI Taxonomy" id="1182541"/>
    <lineage>
        <taxon>Eukaryota</taxon>
        <taxon>Fungi</taxon>
        <taxon>Dikarya</taxon>
        <taxon>Ascomycota</taxon>
        <taxon>Pezizomycotina</taxon>
        <taxon>Eurotiomycetes</taxon>
        <taxon>Chaetothyriomycetidae</taxon>
        <taxon>Chaetothyriales</taxon>
        <taxon>Herpotrichiellaceae</taxon>
        <taxon>Capronia</taxon>
    </lineage>
</organism>
<name>W9YNR4_9EURO</name>
<evidence type="ECO:0008006" key="3">
    <source>
        <dbReference type="Google" id="ProtNLM"/>
    </source>
</evidence>
<dbReference type="PANTHER" id="PTHR39142">
    <property type="entry name" value="MID1P"/>
    <property type="match status" value="1"/>
</dbReference>
<reference evidence="1 2" key="1">
    <citation type="submission" date="2013-03" db="EMBL/GenBank/DDBJ databases">
        <title>The Genome Sequence of Capronia coronata CBS 617.96.</title>
        <authorList>
            <consortium name="The Broad Institute Genomics Platform"/>
            <person name="Cuomo C."/>
            <person name="de Hoog S."/>
            <person name="Gorbushina A."/>
            <person name="Walker B."/>
            <person name="Young S.K."/>
            <person name="Zeng Q."/>
            <person name="Gargeya S."/>
            <person name="Fitzgerald M."/>
            <person name="Haas B."/>
            <person name="Abouelleil A."/>
            <person name="Allen A.W."/>
            <person name="Alvarado L."/>
            <person name="Arachchi H.M."/>
            <person name="Berlin A.M."/>
            <person name="Chapman S.B."/>
            <person name="Gainer-Dewar J."/>
            <person name="Goldberg J."/>
            <person name="Griggs A."/>
            <person name="Gujja S."/>
            <person name="Hansen M."/>
            <person name="Howarth C."/>
            <person name="Imamovic A."/>
            <person name="Ireland A."/>
            <person name="Larimer J."/>
            <person name="McCowan C."/>
            <person name="Murphy C."/>
            <person name="Pearson M."/>
            <person name="Poon T.W."/>
            <person name="Priest M."/>
            <person name="Roberts A."/>
            <person name="Saif S."/>
            <person name="Shea T."/>
            <person name="Sisk P."/>
            <person name="Sykes S."/>
            <person name="Wortman J."/>
            <person name="Nusbaum C."/>
            <person name="Birren B."/>
        </authorList>
    </citation>
    <scope>NUCLEOTIDE SEQUENCE [LARGE SCALE GENOMIC DNA]</scope>
    <source>
        <strain evidence="1 2">CBS 617.96</strain>
    </source>
</reference>
<dbReference type="PANTHER" id="PTHR39142:SF1">
    <property type="entry name" value="AEL197CP"/>
    <property type="match status" value="1"/>
</dbReference>
<dbReference type="InterPro" id="IPR024338">
    <property type="entry name" value="MID1/Yam8"/>
</dbReference>
<dbReference type="Pfam" id="PF12929">
    <property type="entry name" value="Mid1"/>
    <property type="match status" value="1"/>
</dbReference>
<sequence length="628" mass="68112">MTFPPKLSPLQSRFAASLVASLVLLAVYVFLTKPHFAYAVELDARIPREDHNHYLILDEGDSDLFGDGTYCEQEEASLVARAEAGVSALANNDPQNRNINIGETQHWVFPQESIDGPGGAIGPGLPSENVEERDLDQNLHGLRKRQDGKRVYITINTCLQPSSNTTGDGPNKSIPPQLQMYISLSERDQRPGPGSGDTVDVDGGYALYEVDATSDVYIGVSGPNTTDFTGIWNYEIAASIDAPYHGSKPNVANLHFVDSDNHAALLITNDTTQAQPNETLYQEWMDLTPPWGVFAANQNETAILGVKNSFCGLKNTARIAANVPGFESQNVAKMTNRGLGGKPKEQFYITGLNATSRYWGFLVMNGNSTAYGNGVVGGGGTVWQAINFQTKTEDNCALMYNLSFCSEVAYAVPTNPNRFAPTTGLPELAALYDSNAAQMYQYFNYSLQQIPCNTTSSAQYSLARNCDDCARAYKQWLCAVTIPRCSDFSSNDPWLKPRNLGRPFANGSSISASQLNIDQALLNAVATNSSRNPMIDNSIQPGPYKEVLPCKDLCYDLVQSCPAALGFACPLERAGLEDSYGSRSNDSGVISCSYLGAAYYLSGAETMAPGAMRNVALLVFAVLLMNLF</sequence>
<proteinExistence type="predicted"/>
<gene>
    <name evidence="1" type="ORF">A1O1_07518</name>
</gene>
<dbReference type="GeneID" id="19162374"/>
<dbReference type="GO" id="GO:0005262">
    <property type="term" value="F:calcium channel activity"/>
    <property type="evidence" value="ECO:0007669"/>
    <property type="project" value="InterPro"/>
</dbReference>
<evidence type="ECO:0000313" key="1">
    <source>
        <dbReference type="EMBL" id="EXJ83889.1"/>
    </source>
</evidence>
<dbReference type="OrthoDB" id="5405745at2759"/>
<dbReference type="Proteomes" id="UP000019484">
    <property type="component" value="Unassembled WGS sequence"/>
</dbReference>
<dbReference type="GO" id="GO:0098703">
    <property type="term" value="P:calcium ion import across plasma membrane"/>
    <property type="evidence" value="ECO:0007669"/>
    <property type="project" value="InterPro"/>
</dbReference>
<dbReference type="STRING" id="1182541.W9YNR4"/>
<protein>
    <recommendedName>
        <fullName evidence="3">FZ domain-containing protein</fullName>
    </recommendedName>
</protein>
<dbReference type="eggNOG" id="ENOG502QTA4">
    <property type="taxonomic scope" value="Eukaryota"/>
</dbReference>
<dbReference type="AlphaFoldDB" id="W9YNR4"/>
<accession>W9YNR4</accession>